<evidence type="ECO:0000256" key="4">
    <source>
        <dbReference type="ARBA" id="ARBA00007864"/>
    </source>
</evidence>
<dbReference type="SUPFAM" id="SSF64356">
    <property type="entry name" value="SNARE-like"/>
    <property type="match status" value="1"/>
</dbReference>
<keyword evidence="9" id="KW-0804">Transcription</keyword>
<evidence type="ECO:0000256" key="10">
    <source>
        <dbReference type="ARBA" id="ARBA00023242"/>
    </source>
</evidence>
<dbReference type="Pfam" id="PF04628">
    <property type="entry name" value="Sedlin_N"/>
    <property type="match status" value="1"/>
</dbReference>
<name>A0A4Y7NHQ8_9CRUS</name>
<evidence type="ECO:0000256" key="9">
    <source>
        <dbReference type="ARBA" id="ARBA00023163"/>
    </source>
</evidence>
<keyword evidence="10" id="KW-0539">Nucleus</keyword>
<keyword evidence="8" id="KW-0010">Activator</keyword>
<keyword evidence="6" id="KW-0813">Transport</keyword>
<gene>
    <name evidence="13" type="primary">EOG090X0HN8</name>
</gene>
<dbReference type="GO" id="GO:0016592">
    <property type="term" value="C:mediator complex"/>
    <property type="evidence" value="ECO:0007669"/>
    <property type="project" value="InterPro"/>
</dbReference>
<organism evidence="13">
    <name type="scientific">Megafenestra aurita</name>
    <dbReference type="NCBI Taxonomy" id="2291010"/>
    <lineage>
        <taxon>Eukaryota</taxon>
        <taxon>Metazoa</taxon>
        <taxon>Ecdysozoa</taxon>
        <taxon>Arthropoda</taxon>
        <taxon>Crustacea</taxon>
        <taxon>Branchiopoda</taxon>
        <taxon>Diplostraca</taxon>
        <taxon>Cladocera</taxon>
        <taxon>Anomopoda</taxon>
        <taxon>Daphniidae</taxon>
        <taxon>Megafenestra</taxon>
    </lineage>
</organism>
<dbReference type="GO" id="GO:0003712">
    <property type="term" value="F:transcription coregulator activity"/>
    <property type="evidence" value="ECO:0007669"/>
    <property type="project" value="TreeGrafter"/>
</dbReference>
<dbReference type="PANTHER" id="PTHR12898">
    <property type="entry name" value="MEDIATOR OF RNA POLYMERASE II TRANSCRIPTION SUBUNIT 24"/>
    <property type="match status" value="1"/>
</dbReference>
<dbReference type="GO" id="GO:0060261">
    <property type="term" value="P:positive regulation of transcription initiation by RNA polymerase II"/>
    <property type="evidence" value="ECO:0007669"/>
    <property type="project" value="TreeGrafter"/>
</dbReference>
<evidence type="ECO:0000256" key="3">
    <source>
        <dbReference type="ARBA" id="ARBA00006626"/>
    </source>
</evidence>
<evidence type="ECO:0000256" key="6">
    <source>
        <dbReference type="ARBA" id="ARBA00022892"/>
    </source>
</evidence>
<comment type="subcellular location">
    <subcellularLocation>
        <location evidence="2">Cytoplasm</location>
        <location evidence="2">Perinuclear region</location>
    </subcellularLocation>
    <subcellularLocation>
        <location evidence="1">Nucleus</location>
    </subcellularLocation>
</comment>
<sequence>MLEHLMTPLAQDDSKEHYRERSVLMLQIIRRLAQDENTHQSNTENQDQSLDHQLGKLWNKILNHGWSDHSTTMGIDRLYNVGGATWLITSLVKAIIKEQSADKRQRCVEGALSVAHLDLESCAVSLAGRVLPLLLTRSSMLASDEEIGGPGGKALAQLAVLLFTAALNSQHRSEIDPCISSRKSGSKRLNEWDLNTPGNRYPPLKKICFIDDELEASFFTPNTNALENKPLHNAIANLMQLMTRATGEGIISPQVAFISYFVQAMTEVTSYKTKEIMKPLLSLIPPALLELYSILNFKMAVCIGFIGKENSPLFLRCINPAQELQFHYIVHTCIDFVEEKIIQSNKSGSDVRELYLGLLYSSEEVKAYGFVTNTKIKIVIIIDSTNSLLRDNEIRAIFRKLHNAYTELVCNPFYTPGDPITAK</sequence>
<evidence type="ECO:0000256" key="2">
    <source>
        <dbReference type="ARBA" id="ARBA00004556"/>
    </source>
</evidence>
<dbReference type="Gene3D" id="3.30.450.70">
    <property type="match status" value="1"/>
</dbReference>
<accession>A0A4Y7NHQ8</accession>
<dbReference type="PANTHER" id="PTHR12898:SF1">
    <property type="entry name" value="MEDIATOR OF RNA POLYMERASE II TRANSCRIPTION SUBUNIT 24"/>
    <property type="match status" value="1"/>
</dbReference>
<comment type="similarity">
    <text evidence="4">Belongs to the Mediator complex subunit 24 family.</text>
</comment>
<proteinExistence type="evidence at transcript level"/>
<comment type="similarity">
    <text evidence="3">Belongs to the TRAPP small subunits family. Sedlin subfamily.</text>
</comment>
<dbReference type="InterPro" id="IPR021429">
    <property type="entry name" value="Mediator_Med24"/>
</dbReference>
<reference evidence="13" key="1">
    <citation type="submission" date="2018-08" db="EMBL/GenBank/DDBJ databases">
        <authorList>
            <person name="Cornetti L."/>
        </authorList>
    </citation>
    <scope>NUCLEOTIDE SEQUENCE</scope>
    <source>
        <strain evidence="13">CH-H-2</strain>
    </source>
</reference>
<dbReference type="GO" id="GO:0048471">
    <property type="term" value="C:perinuclear region of cytoplasm"/>
    <property type="evidence" value="ECO:0007669"/>
    <property type="project" value="UniProtKB-SubCell"/>
</dbReference>
<dbReference type="InterPro" id="IPR006722">
    <property type="entry name" value="Sedlin"/>
</dbReference>
<evidence type="ECO:0000256" key="5">
    <source>
        <dbReference type="ARBA" id="ARBA00019693"/>
    </source>
</evidence>
<evidence type="ECO:0000256" key="8">
    <source>
        <dbReference type="ARBA" id="ARBA00023159"/>
    </source>
</evidence>
<dbReference type="EMBL" id="LR023130">
    <property type="protein sequence ID" value="SVE92749.1"/>
    <property type="molecule type" value="mRNA"/>
</dbReference>
<dbReference type="InterPro" id="IPR011012">
    <property type="entry name" value="Longin-like_dom_sf"/>
</dbReference>
<evidence type="ECO:0000256" key="12">
    <source>
        <dbReference type="ARBA" id="ARBA00031960"/>
    </source>
</evidence>
<dbReference type="Pfam" id="PF11277">
    <property type="entry name" value="Med24_N"/>
    <property type="match status" value="1"/>
</dbReference>
<dbReference type="AlphaFoldDB" id="A0A4Y7NHQ8"/>
<dbReference type="CDD" id="cd14854">
    <property type="entry name" value="TRAPPC2L"/>
    <property type="match status" value="1"/>
</dbReference>
<protein>
    <recommendedName>
        <fullName evidence="5">Mediator of RNA polymerase II transcription subunit 24</fullName>
    </recommendedName>
    <alternativeName>
        <fullName evidence="12">Mediator complex subunit 24</fullName>
    </alternativeName>
    <alternativeName>
        <fullName evidence="11">Trafficking protein particle complex subunit 2-like protein</fullName>
    </alternativeName>
</protein>
<evidence type="ECO:0000256" key="11">
    <source>
        <dbReference type="ARBA" id="ARBA00024408"/>
    </source>
</evidence>
<keyword evidence="6" id="KW-0931">ER-Golgi transport</keyword>
<evidence type="ECO:0000256" key="1">
    <source>
        <dbReference type="ARBA" id="ARBA00004123"/>
    </source>
</evidence>
<evidence type="ECO:0000313" key="13">
    <source>
        <dbReference type="EMBL" id="SVE92749.1"/>
    </source>
</evidence>
<keyword evidence="7" id="KW-0805">Transcription regulation</keyword>
<dbReference type="InterPro" id="IPR044760">
    <property type="entry name" value="TRAPPC2L"/>
</dbReference>
<evidence type="ECO:0000256" key="7">
    <source>
        <dbReference type="ARBA" id="ARBA00023015"/>
    </source>
</evidence>
<dbReference type="GO" id="GO:0006888">
    <property type="term" value="P:endoplasmic reticulum to Golgi vesicle-mediated transport"/>
    <property type="evidence" value="ECO:0007669"/>
    <property type="project" value="InterPro"/>
</dbReference>